<dbReference type="OrthoDB" id="1055267at2759"/>
<protein>
    <recommendedName>
        <fullName evidence="3">NYN domain-containing protein</fullName>
    </recommendedName>
</protein>
<dbReference type="AlphaFoldDB" id="A0A6D2L920"/>
<organism evidence="1 2">
    <name type="scientific">Microthlaspi erraticum</name>
    <dbReference type="NCBI Taxonomy" id="1685480"/>
    <lineage>
        <taxon>Eukaryota</taxon>
        <taxon>Viridiplantae</taxon>
        <taxon>Streptophyta</taxon>
        <taxon>Embryophyta</taxon>
        <taxon>Tracheophyta</taxon>
        <taxon>Spermatophyta</taxon>
        <taxon>Magnoliopsida</taxon>
        <taxon>eudicotyledons</taxon>
        <taxon>Gunneridae</taxon>
        <taxon>Pentapetalae</taxon>
        <taxon>rosids</taxon>
        <taxon>malvids</taxon>
        <taxon>Brassicales</taxon>
        <taxon>Brassicaceae</taxon>
        <taxon>Coluteocarpeae</taxon>
        <taxon>Microthlaspi</taxon>
    </lineage>
</organism>
<comment type="caution">
    <text evidence="1">The sequence shown here is derived from an EMBL/GenBank/DDBJ whole genome shotgun (WGS) entry which is preliminary data.</text>
</comment>
<evidence type="ECO:0000313" key="2">
    <source>
        <dbReference type="Proteomes" id="UP000467841"/>
    </source>
</evidence>
<reference evidence="1" key="1">
    <citation type="submission" date="2020-01" db="EMBL/GenBank/DDBJ databases">
        <authorList>
            <person name="Mishra B."/>
        </authorList>
    </citation>
    <scope>NUCLEOTIDE SEQUENCE [LARGE SCALE GENOMIC DNA]</scope>
</reference>
<dbReference type="PANTHER" id="PTHR14379">
    <property type="entry name" value="LIMKAIN B LKAP"/>
    <property type="match status" value="1"/>
</dbReference>
<dbReference type="InterPro" id="IPR024768">
    <property type="entry name" value="Marf1"/>
</dbReference>
<gene>
    <name evidence="1" type="ORF">MERR_LOCUS48394</name>
</gene>
<proteinExistence type="predicted"/>
<dbReference type="Proteomes" id="UP000467841">
    <property type="component" value="Unassembled WGS sequence"/>
</dbReference>
<accession>A0A6D2L920</accession>
<dbReference type="GO" id="GO:0005777">
    <property type="term" value="C:peroxisome"/>
    <property type="evidence" value="ECO:0007669"/>
    <property type="project" value="InterPro"/>
</dbReference>
<evidence type="ECO:0000313" key="1">
    <source>
        <dbReference type="EMBL" id="CAA7061158.1"/>
    </source>
</evidence>
<evidence type="ECO:0008006" key="3">
    <source>
        <dbReference type="Google" id="ProtNLM"/>
    </source>
</evidence>
<dbReference type="EMBL" id="CACVBM020001851">
    <property type="protein sequence ID" value="CAA7061158.1"/>
    <property type="molecule type" value="Genomic_DNA"/>
</dbReference>
<keyword evidence="2" id="KW-1185">Reference proteome</keyword>
<name>A0A6D2L920_9BRAS</name>
<dbReference type="PANTHER" id="PTHR14379:SF7">
    <property type="entry name" value="ENDONUCLEASE OR GLYCOSYL HYDROLASE-RELATED"/>
    <property type="match status" value="1"/>
</dbReference>
<dbReference type="GO" id="GO:0010468">
    <property type="term" value="P:regulation of gene expression"/>
    <property type="evidence" value="ECO:0007669"/>
    <property type="project" value="InterPro"/>
</dbReference>
<sequence length="525" mass="59084">MAEEDISSEISLPPLDVDDEDLTTFYGYPSCASRQNHVFWDLVRYPIPTTANLASVETSIRLALDKLGFHSCETIIAYGDRMKHSEDQLHKSEILHKPKGEMAVDILYRAHTWSPLNIIVIPGPDTKTELHRVLKGLQSRHHNILLVNPDAHGGPFLFDSESWESIVECTQDLDGGKPIIGGRRTGDTTPVIKDARSLASLFDGSESKAFVLWDVAKYSKPTQVNILPVGSSIRGAFQRLGHHGCVEILAFGADIPKQDPSQRDFYKKARIIPIRHGLYTKALDHFANLLNPGPLMVIPTPDQDDPQYWALKSFSEQRHCDVLSVKPPPDEGLPQDALFLHCPNEILACTDGAYQGKQITRGRRKIKDIHEIQDFTKPITFQNSATPGVFVFWNLDDFPIPTTGWTPDKIYQKIDSAFPFTGYELSVWAYVKDEQGSWGGDLLTNKTWGSSIYFLPGGGDKSAIRNRMLHDILLWKTDLEPTRANLVIVTKLDEVVRDREFSSMIDLLEQRQCKVFVVPSSSFEF</sequence>